<reference evidence="8" key="1">
    <citation type="journal article" date="2018" name="Gigascience">
        <title>Genome assembly of the Pink Ipe (Handroanthus impetiginosus, Bignoniaceae), a highly valued, ecologically keystone Neotropical timber forest tree.</title>
        <authorList>
            <person name="Silva-Junior O.B."/>
            <person name="Grattapaglia D."/>
            <person name="Novaes E."/>
            <person name="Collevatti R.G."/>
        </authorList>
    </citation>
    <scope>NUCLEOTIDE SEQUENCE [LARGE SCALE GENOMIC DNA]</scope>
    <source>
        <strain evidence="8">cv. UFG-1</strain>
    </source>
</reference>
<dbReference type="InterPro" id="IPR036638">
    <property type="entry name" value="HLH_DNA-bd_sf"/>
</dbReference>
<feature type="compositionally biased region" description="Polar residues" evidence="5">
    <location>
        <begin position="223"/>
        <end position="250"/>
    </location>
</feature>
<keyword evidence="4" id="KW-0539">Nucleus</keyword>
<dbReference type="PANTHER" id="PTHR12565:SF184">
    <property type="entry name" value="BHLH TRANSCRIPTION FACTOR"/>
    <property type="match status" value="1"/>
</dbReference>
<gene>
    <name evidence="7" type="ORF">CDL12_17562</name>
</gene>
<protein>
    <recommendedName>
        <fullName evidence="6">BHLH domain-containing protein</fullName>
    </recommendedName>
</protein>
<feature type="region of interest" description="Disordered" evidence="5">
    <location>
        <begin position="182"/>
        <end position="338"/>
    </location>
</feature>
<evidence type="ECO:0000256" key="4">
    <source>
        <dbReference type="ARBA" id="ARBA00023242"/>
    </source>
</evidence>
<evidence type="ECO:0000256" key="3">
    <source>
        <dbReference type="ARBA" id="ARBA00023163"/>
    </source>
</evidence>
<dbReference type="Proteomes" id="UP000231279">
    <property type="component" value="Unassembled WGS sequence"/>
</dbReference>
<dbReference type="GO" id="GO:0046983">
    <property type="term" value="F:protein dimerization activity"/>
    <property type="evidence" value="ECO:0007669"/>
    <property type="project" value="InterPro"/>
</dbReference>
<keyword evidence="8" id="KW-1185">Reference proteome</keyword>
<dbReference type="OrthoDB" id="1095591at2759"/>
<dbReference type="STRING" id="429701.A0A2G9GX75"/>
<evidence type="ECO:0000256" key="5">
    <source>
        <dbReference type="SAM" id="MobiDB-lite"/>
    </source>
</evidence>
<feature type="domain" description="BHLH" evidence="6">
    <location>
        <begin position="328"/>
        <end position="378"/>
    </location>
</feature>
<dbReference type="PANTHER" id="PTHR12565">
    <property type="entry name" value="STEROL REGULATORY ELEMENT-BINDING PROTEIN"/>
    <property type="match status" value="1"/>
</dbReference>
<evidence type="ECO:0000313" key="8">
    <source>
        <dbReference type="Proteomes" id="UP000231279"/>
    </source>
</evidence>
<dbReference type="SMART" id="SM00353">
    <property type="entry name" value="HLH"/>
    <property type="match status" value="1"/>
</dbReference>
<dbReference type="EMBL" id="NKXS01003406">
    <property type="protein sequence ID" value="PIN09852.1"/>
    <property type="molecule type" value="Genomic_DNA"/>
</dbReference>
<accession>A0A2G9GX75</accession>
<dbReference type="InterPro" id="IPR024097">
    <property type="entry name" value="bHLH_ZIP_TF"/>
</dbReference>
<feature type="compositionally biased region" description="Basic and acidic residues" evidence="5">
    <location>
        <begin position="275"/>
        <end position="307"/>
    </location>
</feature>
<evidence type="ECO:0000256" key="2">
    <source>
        <dbReference type="ARBA" id="ARBA00023015"/>
    </source>
</evidence>
<dbReference type="GO" id="GO:0005634">
    <property type="term" value="C:nucleus"/>
    <property type="evidence" value="ECO:0007669"/>
    <property type="project" value="UniProtKB-SubCell"/>
</dbReference>
<sequence length="505" mass="54541">MMDKNYFMNAGIPPPQPLHFDTAAPPPWGGLNSTAEHSFLNPNTSMEQFSQFESALSSMVSCSTASSSGLSSDAFGLRELIGKLGSIGSSTTFPPPATAASPFPGTNIRSSHDSAKLHLPILDQINMPNLGNSVAITPPLASLSGDPGFAERAAKFSCFGSRSVNGRSSPLGLNNGELGHGSSSLLMGNGKLPRVSSTPSLKQLENKNIRQSQMETRPENGKKLSNSNDESSVSEQIPSGETGSKTSNELNSRKRKAVSRGKATPAKGVEGDEDGNAKRSKPQESGKNETKTEEAKEGSKDESEKQKTNQKPPEPPKDYIHVRARRGQATDSHSLAERVRREKISERMKLLQDLVPGCNKVTGKALMLDEIINYVQSLQRQVEFLSMKLASVNPGLDFNMENLLSKDMFQQNATLPQQMYPLDSSAPAFYHQNTQQNNTNISSGPLSHCSVDPLPLGIQLPSVDGFSDNLPQFPAFSEDDLHSIVQMGFVNFPVSNPTANMKVEP</sequence>
<comment type="caution">
    <text evidence="7">The sequence shown here is derived from an EMBL/GenBank/DDBJ whole genome shotgun (WGS) entry which is preliminary data.</text>
</comment>
<dbReference type="CDD" id="cd18919">
    <property type="entry name" value="bHLH_AtBPE_like"/>
    <property type="match status" value="1"/>
</dbReference>
<dbReference type="Gene3D" id="4.10.280.10">
    <property type="entry name" value="Helix-loop-helix DNA-binding domain"/>
    <property type="match status" value="1"/>
</dbReference>
<dbReference type="AlphaFoldDB" id="A0A2G9GX75"/>
<proteinExistence type="predicted"/>
<dbReference type="InterPro" id="IPR011598">
    <property type="entry name" value="bHLH_dom"/>
</dbReference>
<keyword evidence="3" id="KW-0804">Transcription</keyword>
<organism evidence="7 8">
    <name type="scientific">Handroanthus impetiginosus</name>
    <dbReference type="NCBI Taxonomy" id="429701"/>
    <lineage>
        <taxon>Eukaryota</taxon>
        <taxon>Viridiplantae</taxon>
        <taxon>Streptophyta</taxon>
        <taxon>Embryophyta</taxon>
        <taxon>Tracheophyta</taxon>
        <taxon>Spermatophyta</taxon>
        <taxon>Magnoliopsida</taxon>
        <taxon>eudicotyledons</taxon>
        <taxon>Gunneridae</taxon>
        <taxon>Pentapetalae</taxon>
        <taxon>asterids</taxon>
        <taxon>lamiids</taxon>
        <taxon>Lamiales</taxon>
        <taxon>Bignoniaceae</taxon>
        <taxon>Crescentiina</taxon>
        <taxon>Tabebuia alliance</taxon>
        <taxon>Handroanthus</taxon>
    </lineage>
</organism>
<dbReference type="PROSITE" id="PS50888">
    <property type="entry name" value="BHLH"/>
    <property type="match status" value="1"/>
</dbReference>
<dbReference type="SUPFAM" id="SSF47459">
    <property type="entry name" value="HLH, helix-loop-helix DNA-binding domain"/>
    <property type="match status" value="1"/>
</dbReference>
<dbReference type="Pfam" id="PF00010">
    <property type="entry name" value="HLH"/>
    <property type="match status" value="1"/>
</dbReference>
<evidence type="ECO:0000256" key="1">
    <source>
        <dbReference type="ARBA" id="ARBA00004123"/>
    </source>
</evidence>
<evidence type="ECO:0000259" key="6">
    <source>
        <dbReference type="PROSITE" id="PS50888"/>
    </source>
</evidence>
<keyword evidence="2" id="KW-0805">Transcription regulation</keyword>
<evidence type="ECO:0000313" key="7">
    <source>
        <dbReference type="EMBL" id="PIN09852.1"/>
    </source>
</evidence>
<dbReference type="GO" id="GO:0003700">
    <property type="term" value="F:DNA-binding transcription factor activity"/>
    <property type="evidence" value="ECO:0007669"/>
    <property type="project" value="TreeGrafter"/>
</dbReference>
<dbReference type="FunFam" id="4.10.280.10:FF:000002">
    <property type="entry name" value="Basic helix-loop-helix transcription factor"/>
    <property type="match status" value="1"/>
</dbReference>
<name>A0A2G9GX75_9LAMI</name>
<comment type="subcellular location">
    <subcellularLocation>
        <location evidence="1">Nucleus</location>
    </subcellularLocation>
</comment>